<dbReference type="Gene3D" id="3.50.50.60">
    <property type="entry name" value="FAD/NAD(P)-binding domain"/>
    <property type="match status" value="1"/>
</dbReference>
<evidence type="ECO:0000313" key="3">
    <source>
        <dbReference type="Proteomes" id="UP001141434"/>
    </source>
</evidence>
<gene>
    <name evidence="2" type="ORF">NUU61_001178</name>
</gene>
<evidence type="ECO:0000313" key="2">
    <source>
        <dbReference type="EMBL" id="KAJ5115419.1"/>
    </source>
</evidence>
<dbReference type="Pfam" id="PF01593">
    <property type="entry name" value="Amino_oxidase"/>
    <property type="match status" value="1"/>
</dbReference>
<dbReference type="SUPFAM" id="SSF54373">
    <property type="entry name" value="FAD-linked reductases, C-terminal domain"/>
    <property type="match status" value="1"/>
</dbReference>
<dbReference type="InterPro" id="IPR050281">
    <property type="entry name" value="Flavin_monoamine_oxidase"/>
</dbReference>
<dbReference type="GO" id="GO:0006338">
    <property type="term" value="P:chromatin remodeling"/>
    <property type="evidence" value="ECO:0007669"/>
    <property type="project" value="TreeGrafter"/>
</dbReference>
<dbReference type="GeneID" id="81390928"/>
<organism evidence="2 3">
    <name type="scientific">Penicillium alfredii</name>
    <dbReference type="NCBI Taxonomy" id="1506179"/>
    <lineage>
        <taxon>Eukaryota</taxon>
        <taxon>Fungi</taxon>
        <taxon>Dikarya</taxon>
        <taxon>Ascomycota</taxon>
        <taxon>Pezizomycotina</taxon>
        <taxon>Eurotiomycetes</taxon>
        <taxon>Eurotiomycetidae</taxon>
        <taxon>Eurotiales</taxon>
        <taxon>Aspergillaceae</taxon>
        <taxon>Penicillium</taxon>
    </lineage>
</organism>
<dbReference type="InterPro" id="IPR036188">
    <property type="entry name" value="FAD/NAD-bd_sf"/>
</dbReference>
<dbReference type="GO" id="GO:0016491">
    <property type="term" value="F:oxidoreductase activity"/>
    <property type="evidence" value="ECO:0007669"/>
    <property type="project" value="InterPro"/>
</dbReference>
<dbReference type="SUPFAM" id="SSF51905">
    <property type="entry name" value="FAD/NAD(P)-binding domain"/>
    <property type="match status" value="1"/>
</dbReference>
<dbReference type="Proteomes" id="UP001141434">
    <property type="component" value="Unassembled WGS sequence"/>
</dbReference>
<dbReference type="Gene3D" id="3.90.660.10">
    <property type="match status" value="1"/>
</dbReference>
<reference evidence="2" key="1">
    <citation type="submission" date="2022-11" db="EMBL/GenBank/DDBJ databases">
        <authorList>
            <person name="Petersen C."/>
        </authorList>
    </citation>
    <scope>NUCLEOTIDE SEQUENCE</scope>
    <source>
        <strain evidence="2">IBT 34128</strain>
    </source>
</reference>
<reference evidence="2" key="2">
    <citation type="journal article" date="2023" name="IMA Fungus">
        <title>Comparative genomic study of the Penicillium genus elucidates a diverse pangenome and 15 lateral gene transfer events.</title>
        <authorList>
            <person name="Petersen C."/>
            <person name="Sorensen T."/>
            <person name="Nielsen M.R."/>
            <person name="Sondergaard T.E."/>
            <person name="Sorensen J.L."/>
            <person name="Fitzpatrick D.A."/>
            <person name="Frisvad J.C."/>
            <person name="Nielsen K.L."/>
        </authorList>
    </citation>
    <scope>NUCLEOTIDE SEQUENCE</scope>
    <source>
        <strain evidence="2">IBT 34128</strain>
    </source>
</reference>
<dbReference type="OrthoDB" id="5046242at2759"/>
<dbReference type="PRINTS" id="PR00419">
    <property type="entry name" value="ADXRDTASE"/>
</dbReference>
<evidence type="ECO:0000259" key="1">
    <source>
        <dbReference type="Pfam" id="PF01593"/>
    </source>
</evidence>
<sequence>MATRPHIGIIGAGLSGLRCADILIQNGARVTILEARDRIGGRVHQDEVGGHLVDLGPNWIHGTGQNPIMALAEATQTVTHDPEGANVAISRQGHVVDDALAMKASEFMWTTIEEAFEYSNQHAESIPADRSLFDFFQERVQRTDFTPAEKELCLDACKLWGAYVGDPIERQSLRFFCLEECIDGNNYFVASTYKHILEHVAKAAQTQAGIFFNHPVVRIDAPPRPKDQPQAQHQVTVTTASETNHHFDEVVVTCPLGWLKRNTDAFHPQLPERLLQAVNNISYGRLEKVYVTFPRAFWQTTTTETRPPKPRTNPVFAQFLDPIYAPHPPHIQWNQECLFLAALPDPCAQPTLLFYTYGPCATHIVDSLAGLDLESSAYKTRLIDFLAPFYARLPGYSASAPDCTPTALLATRWQADPYAGNGSYCNFQVGLTHADRDIEVLRSGAGVGAERGVWFAGEHTAPFVALGTTTGAYWSGERAATQICCARGLGSLGVGAARDDSLPSAGVKGI</sequence>
<dbReference type="InterPro" id="IPR002937">
    <property type="entry name" value="Amino_oxidase"/>
</dbReference>
<protein>
    <submittedName>
        <fullName evidence="2">Amine oxidase</fullName>
    </submittedName>
</protein>
<name>A0A9W9GB07_9EURO</name>
<accession>A0A9W9GB07</accession>
<dbReference type="RefSeq" id="XP_056516610.1">
    <property type="nucleotide sequence ID" value="XM_056651760.1"/>
</dbReference>
<dbReference type="GO" id="GO:0003682">
    <property type="term" value="F:chromatin binding"/>
    <property type="evidence" value="ECO:0007669"/>
    <property type="project" value="TreeGrafter"/>
</dbReference>
<dbReference type="EMBL" id="JAPMSZ010000001">
    <property type="protein sequence ID" value="KAJ5115419.1"/>
    <property type="molecule type" value="Genomic_DNA"/>
</dbReference>
<dbReference type="PANTHER" id="PTHR10742:SF414">
    <property type="entry name" value="CONTAINING AMINE OXIDASE, PUTATIVE (AFU_ORTHOLOGUE AFUA_3G12150)-RELATED"/>
    <property type="match status" value="1"/>
</dbReference>
<keyword evidence="3" id="KW-1185">Reference proteome</keyword>
<comment type="caution">
    <text evidence="2">The sequence shown here is derived from an EMBL/GenBank/DDBJ whole genome shotgun (WGS) entry which is preliminary data.</text>
</comment>
<dbReference type="GO" id="GO:0050660">
    <property type="term" value="F:flavin adenine dinucleotide binding"/>
    <property type="evidence" value="ECO:0007669"/>
    <property type="project" value="TreeGrafter"/>
</dbReference>
<dbReference type="AlphaFoldDB" id="A0A9W9GB07"/>
<dbReference type="PANTHER" id="PTHR10742">
    <property type="entry name" value="FLAVIN MONOAMINE OXIDASE"/>
    <property type="match status" value="1"/>
</dbReference>
<proteinExistence type="predicted"/>
<feature type="domain" description="Amine oxidase" evidence="1">
    <location>
        <begin position="14"/>
        <end position="483"/>
    </location>
</feature>